<accession>A0A3R7QTC3</accession>
<keyword evidence="9" id="KW-0443">Lipid metabolism</keyword>
<comment type="caution">
    <text evidence="16">The sequence shown here is derived from an EMBL/GenBank/DDBJ whole genome shotgun (WGS) entry which is preliminary data.</text>
</comment>
<dbReference type="InterPro" id="IPR002347">
    <property type="entry name" value="SDR_fam"/>
</dbReference>
<dbReference type="PANTHER" id="PTHR43550">
    <property type="entry name" value="3-KETODIHYDROSPHINGOSINE REDUCTASE"/>
    <property type="match status" value="1"/>
</dbReference>
<evidence type="ECO:0000256" key="5">
    <source>
        <dbReference type="ARBA" id="ARBA00022824"/>
    </source>
</evidence>
<evidence type="ECO:0000313" key="16">
    <source>
        <dbReference type="EMBL" id="ROT77401.1"/>
    </source>
</evidence>
<dbReference type="GO" id="GO:0030148">
    <property type="term" value="P:sphingolipid biosynthetic process"/>
    <property type="evidence" value="ECO:0007669"/>
    <property type="project" value="InterPro"/>
</dbReference>
<dbReference type="GO" id="GO:0047560">
    <property type="term" value="F:3-dehydrosphinganine reductase activity"/>
    <property type="evidence" value="ECO:0007669"/>
    <property type="project" value="UniProtKB-EC"/>
</dbReference>
<dbReference type="InterPro" id="IPR045022">
    <property type="entry name" value="KDSR-like"/>
</dbReference>
<dbReference type="InterPro" id="IPR057326">
    <property type="entry name" value="KR_dom"/>
</dbReference>
<keyword evidence="14" id="KW-1133">Transmembrane helix</keyword>
<comment type="pathway">
    <text evidence="3">Sphingolipid metabolism.</text>
</comment>
<dbReference type="GO" id="GO:0006666">
    <property type="term" value="P:3-keto-sphinganine metabolic process"/>
    <property type="evidence" value="ECO:0007669"/>
    <property type="project" value="InterPro"/>
</dbReference>
<evidence type="ECO:0000313" key="17">
    <source>
        <dbReference type="Proteomes" id="UP000283509"/>
    </source>
</evidence>
<keyword evidence="17" id="KW-1185">Reference proteome</keyword>
<keyword evidence="14" id="KW-0472">Membrane</keyword>
<dbReference type="InterPro" id="IPR036291">
    <property type="entry name" value="NAD(P)-bd_dom_sf"/>
</dbReference>
<dbReference type="SMART" id="SM00822">
    <property type="entry name" value="PKS_KR"/>
    <property type="match status" value="1"/>
</dbReference>
<evidence type="ECO:0000256" key="10">
    <source>
        <dbReference type="ARBA" id="ARBA00026112"/>
    </source>
</evidence>
<evidence type="ECO:0000256" key="3">
    <source>
        <dbReference type="ARBA" id="ARBA00004991"/>
    </source>
</evidence>
<feature type="transmembrane region" description="Helical" evidence="14">
    <location>
        <begin position="234"/>
        <end position="256"/>
    </location>
</feature>
<dbReference type="Pfam" id="PF00106">
    <property type="entry name" value="adh_short"/>
    <property type="match status" value="1"/>
</dbReference>
<keyword evidence="14" id="KW-0812">Transmembrane</keyword>
<evidence type="ECO:0000256" key="14">
    <source>
        <dbReference type="SAM" id="Phobius"/>
    </source>
</evidence>
<dbReference type="SUPFAM" id="SSF51735">
    <property type="entry name" value="NAD(P)-binding Rossmann-fold domains"/>
    <property type="match status" value="1"/>
</dbReference>
<evidence type="ECO:0000256" key="2">
    <source>
        <dbReference type="ARBA" id="ARBA00004760"/>
    </source>
</evidence>
<feature type="transmembrane region" description="Helical" evidence="14">
    <location>
        <begin position="138"/>
        <end position="157"/>
    </location>
</feature>
<feature type="domain" description="Ketoreductase" evidence="15">
    <location>
        <begin position="6"/>
        <end position="189"/>
    </location>
</feature>
<comment type="function">
    <text evidence="11">Catalyzes the reduction of 3'-oxosphinganine (3-ketodihydrosphingosine/KDS) to sphinganine (dihydrosphingosine/DHS), the second step of de novo sphingolipid biosynthesis.</text>
</comment>
<protein>
    <recommendedName>
        <fullName evidence="10">3-dehydrosphinganine reductase</fullName>
        <ecNumber evidence="10">1.1.1.102</ecNumber>
    </recommendedName>
</protein>
<sequence length="304" mass="32968">MNFWQITGGSSGIGLSVAHDVARRGASVTLVARNVANLEKALEEVRSTASRAGAGGKVQTFSADISGNQEQIVSLVKDAESSQGPIYMLVNCAGFARAMKFEDISPQLAKQLIDVNFTGSVIITQEVVRSMKQQQEGIIVFTSSLGGLLGVYGFTLYSAAKGALVKLAEALCQEVKPYNITVTVCYPPDTDTPGFEEENKTKPIETKLISESAGLFKADEVASKLVKDALRGSFCSTVGMEGFMLTTLCAGMWPIANFAAEFAAFLAQILLTWLFRIISLFILWSFDRIVRQEHQKRLASKKSE</sequence>
<evidence type="ECO:0000256" key="13">
    <source>
        <dbReference type="RuleBase" id="RU000363"/>
    </source>
</evidence>
<evidence type="ECO:0000256" key="7">
    <source>
        <dbReference type="ARBA" id="ARBA00022919"/>
    </source>
</evidence>
<comment type="catalytic activity">
    <reaction evidence="12">
        <text>sphinganine + NADP(+) = 3-oxosphinganine + NADPH + H(+)</text>
        <dbReference type="Rhea" id="RHEA:22640"/>
        <dbReference type="ChEBI" id="CHEBI:15378"/>
        <dbReference type="ChEBI" id="CHEBI:57783"/>
        <dbReference type="ChEBI" id="CHEBI:57817"/>
        <dbReference type="ChEBI" id="CHEBI:58299"/>
        <dbReference type="ChEBI" id="CHEBI:58349"/>
        <dbReference type="EC" id="1.1.1.102"/>
    </reaction>
    <physiologicalReaction direction="right-to-left" evidence="12">
        <dbReference type="Rhea" id="RHEA:22642"/>
    </physiologicalReaction>
</comment>
<dbReference type="PRINTS" id="PR00081">
    <property type="entry name" value="GDHRDH"/>
</dbReference>
<dbReference type="FunFam" id="3.40.50.720:FF:000165">
    <property type="entry name" value="3-ketodihydrosphingosine reductase"/>
    <property type="match status" value="1"/>
</dbReference>
<comment type="subcellular location">
    <subcellularLocation>
        <location evidence="1">Endoplasmic reticulum</location>
    </subcellularLocation>
</comment>
<gene>
    <name evidence="16" type="ORF">C7M84_003948</name>
</gene>
<evidence type="ECO:0000256" key="9">
    <source>
        <dbReference type="ARBA" id="ARBA00023098"/>
    </source>
</evidence>
<evidence type="ECO:0000256" key="1">
    <source>
        <dbReference type="ARBA" id="ARBA00004240"/>
    </source>
</evidence>
<reference evidence="16 17" key="1">
    <citation type="submission" date="2018-04" db="EMBL/GenBank/DDBJ databases">
        <authorList>
            <person name="Zhang X."/>
            <person name="Yuan J."/>
            <person name="Li F."/>
            <person name="Xiang J."/>
        </authorList>
    </citation>
    <scope>NUCLEOTIDE SEQUENCE [LARGE SCALE GENOMIC DNA]</scope>
    <source>
        <tissue evidence="16">Muscle</tissue>
    </source>
</reference>
<keyword evidence="7" id="KW-0746">Sphingolipid metabolism</keyword>
<dbReference type="CDD" id="cd08939">
    <property type="entry name" value="KDSR-like_SDR_c"/>
    <property type="match status" value="1"/>
</dbReference>
<keyword evidence="8" id="KW-0560">Oxidoreductase</keyword>
<dbReference type="OrthoDB" id="37659at2759"/>
<keyword evidence="5" id="KW-0256">Endoplasmic reticulum</keyword>
<reference evidence="16 17" key="2">
    <citation type="submission" date="2019-01" db="EMBL/GenBank/DDBJ databases">
        <title>The decoding of complex shrimp genome reveals the adaptation for benthos swimmer, frequently molting mechanism and breeding impact on genome.</title>
        <authorList>
            <person name="Sun Y."/>
            <person name="Gao Y."/>
            <person name="Yu Y."/>
        </authorList>
    </citation>
    <scope>NUCLEOTIDE SEQUENCE [LARGE SCALE GENOMIC DNA]</scope>
    <source>
        <tissue evidence="16">Muscle</tissue>
    </source>
</reference>
<evidence type="ECO:0000256" key="12">
    <source>
        <dbReference type="ARBA" id="ARBA00048930"/>
    </source>
</evidence>
<dbReference type="Gene3D" id="3.40.50.720">
    <property type="entry name" value="NAD(P)-binding Rossmann-like Domain"/>
    <property type="match status" value="1"/>
</dbReference>
<evidence type="ECO:0000259" key="15">
    <source>
        <dbReference type="SMART" id="SM00822"/>
    </source>
</evidence>
<organism evidence="16 17">
    <name type="scientific">Penaeus vannamei</name>
    <name type="common">Whiteleg shrimp</name>
    <name type="synonym">Litopenaeus vannamei</name>
    <dbReference type="NCBI Taxonomy" id="6689"/>
    <lineage>
        <taxon>Eukaryota</taxon>
        <taxon>Metazoa</taxon>
        <taxon>Ecdysozoa</taxon>
        <taxon>Arthropoda</taxon>
        <taxon>Crustacea</taxon>
        <taxon>Multicrustacea</taxon>
        <taxon>Malacostraca</taxon>
        <taxon>Eumalacostraca</taxon>
        <taxon>Eucarida</taxon>
        <taxon>Decapoda</taxon>
        <taxon>Dendrobranchiata</taxon>
        <taxon>Penaeoidea</taxon>
        <taxon>Penaeidae</taxon>
        <taxon>Penaeus</taxon>
    </lineage>
</organism>
<comment type="similarity">
    <text evidence="4 13">Belongs to the short-chain dehydrogenases/reductases (SDR) family.</text>
</comment>
<comment type="pathway">
    <text evidence="2">Lipid metabolism; sphingolipid metabolism.</text>
</comment>
<dbReference type="STRING" id="6689.A0A3R7QTC3"/>
<dbReference type="AlphaFoldDB" id="A0A3R7QTC3"/>
<name>A0A3R7QTC3_PENVA</name>
<dbReference type="GO" id="GO:0005789">
    <property type="term" value="C:endoplasmic reticulum membrane"/>
    <property type="evidence" value="ECO:0007669"/>
    <property type="project" value="TreeGrafter"/>
</dbReference>
<dbReference type="EMBL" id="QCYY01001528">
    <property type="protein sequence ID" value="ROT77401.1"/>
    <property type="molecule type" value="Genomic_DNA"/>
</dbReference>
<evidence type="ECO:0000256" key="11">
    <source>
        <dbReference type="ARBA" id="ARBA00044737"/>
    </source>
</evidence>
<evidence type="ECO:0000256" key="4">
    <source>
        <dbReference type="ARBA" id="ARBA00006484"/>
    </source>
</evidence>
<dbReference type="PANTHER" id="PTHR43550:SF3">
    <property type="entry name" value="3-KETODIHYDROSPHINGOSINE REDUCTASE"/>
    <property type="match status" value="1"/>
</dbReference>
<dbReference type="EC" id="1.1.1.102" evidence="10"/>
<keyword evidence="6" id="KW-0521">NADP</keyword>
<proteinExistence type="inferred from homology"/>
<dbReference type="PRINTS" id="PR00080">
    <property type="entry name" value="SDRFAMILY"/>
</dbReference>
<evidence type="ECO:0000256" key="8">
    <source>
        <dbReference type="ARBA" id="ARBA00023002"/>
    </source>
</evidence>
<feature type="transmembrane region" description="Helical" evidence="14">
    <location>
        <begin position="262"/>
        <end position="286"/>
    </location>
</feature>
<evidence type="ECO:0000256" key="6">
    <source>
        <dbReference type="ARBA" id="ARBA00022857"/>
    </source>
</evidence>
<dbReference type="Proteomes" id="UP000283509">
    <property type="component" value="Unassembled WGS sequence"/>
</dbReference>